<dbReference type="RefSeq" id="WP_184221172.1">
    <property type="nucleotide sequence ID" value="NZ_JACHIP010000006.1"/>
</dbReference>
<proteinExistence type="predicted"/>
<feature type="domain" description="Bacterial Ig-like" evidence="5">
    <location>
        <begin position="1004"/>
        <end position="1091"/>
    </location>
</feature>
<keyword evidence="3" id="KW-1133">Transmembrane helix</keyword>
<evidence type="ECO:0000256" key="1">
    <source>
        <dbReference type="ARBA" id="ARBA00022729"/>
    </source>
</evidence>
<keyword evidence="1 4" id="KW-0732">Signal</keyword>
<dbReference type="InterPro" id="IPR013517">
    <property type="entry name" value="FG-GAP"/>
</dbReference>
<reference evidence="6 7" key="1">
    <citation type="submission" date="2020-08" db="EMBL/GenBank/DDBJ databases">
        <title>Genomic Encyclopedia of Type Strains, Phase IV (KMG-V): Genome sequencing to study the core and pangenomes of soil and plant-associated prokaryotes.</title>
        <authorList>
            <person name="Whitman W."/>
        </authorList>
    </citation>
    <scope>NUCLEOTIDE SEQUENCE [LARGE SCALE GENOMIC DNA]</scope>
    <source>
        <strain evidence="6 7">M8UP14</strain>
    </source>
</reference>
<dbReference type="Gene3D" id="2.60.40.10">
    <property type="entry name" value="Immunoglobulins"/>
    <property type="match status" value="3"/>
</dbReference>
<dbReference type="PANTHER" id="PTHR46580">
    <property type="entry name" value="SENSOR KINASE-RELATED"/>
    <property type="match status" value="1"/>
</dbReference>
<feature type="domain" description="Bacterial Ig-like" evidence="5">
    <location>
        <begin position="1197"/>
        <end position="1284"/>
    </location>
</feature>
<evidence type="ECO:0000256" key="4">
    <source>
        <dbReference type="SAM" id="SignalP"/>
    </source>
</evidence>
<organism evidence="6 7">
    <name type="scientific">Granulicella aggregans</name>
    <dbReference type="NCBI Taxonomy" id="474949"/>
    <lineage>
        <taxon>Bacteria</taxon>
        <taxon>Pseudomonadati</taxon>
        <taxon>Acidobacteriota</taxon>
        <taxon>Terriglobia</taxon>
        <taxon>Terriglobales</taxon>
        <taxon>Acidobacteriaceae</taxon>
        <taxon>Granulicella</taxon>
    </lineage>
</organism>
<keyword evidence="3" id="KW-0812">Transmembrane</keyword>
<dbReference type="InterPro" id="IPR028994">
    <property type="entry name" value="Integrin_alpha_N"/>
</dbReference>
<gene>
    <name evidence="6" type="ORF">HDF16_004282</name>
</gene>
<keyword evidence="7" id="KW-1185">Reference proteome</keyword>
<comment type="caution">
    <text evidence="6">The sequence shown here is derived from an EMBL/GenBank/DDBJ whole genome shotgun (WGS) entry which is preliminary data.</text>
</comment>
<dbReference type="EMBL" id="JACHIP010000006">
    <property type="protein sequence ID" value="MBB5059556.1"/>
    <property type="molecule type" value="Genomic_DNA"/>
</dbReference>
<feature type="chain" id="PRO_5031379352" description="Bacterial Ig-like domain-containing protein" evidence="4">
    <location>
        <begin position="22"/>
        <end position="1470"/>
    </location>
</feature>
<protein>
    <recommendedName>
        <fullName evidence="5">Bacterial Ig-like domain-containing protein</fullName>
    </recommendedName>
</protein>
<evidence type="ECO:0000313" key="7">
    <source>
        <dbReference type="Proteomes" id="UP000540989"/>
    </source>
</evidence>
<evidence type="ECO:0000313" key="6">
    <source>
        <dbReference type="EMBL" id="MBB5059556.1"/>
    </source>
</evidence>
<feature type="region of interest" description="Disordered" evidence="2">
    <location>
        <begin position="18"/>
        <end position="48"/>
    </location>
</feature>
<dbReference type="Proteomes" id="UP000540989">
    <property type="component" value="Unassembled WGS sequence"/>
</dbReference>
<dbReference type="Pfam" id="PF13517">
    <property type="entry name" value="FG-GAP_3"/>
    <property type="match status" value="3"/>
</dbReference>
<dbReference type="SUPFAM" id="SSF69318">
    <property type="entry name" value="Integrin alpha N-terminal domain"/>
    <property type="match status" value="2"/>
</dbReference>
<dbReference type="InterPro" id="IPR032109">
    <property type="entry name" value="Big_3_5"/>
</dbReference>
<evidence type="ECO:0000259" key="5">
    <source>
        <dbReference type="Pfam" id="PF16640"/>
    </source>
</evidence>
<keyword evidence="3" id="KW-0472">Membrane</keyword>
<dbReference type="PANTHER" id="PTHR46580:SF4">
    <property type="entry name" value="ATP_GTP-BINDING PROTEIN"/>
    <property type="match status" value="1"/>
</dbReference>
<sequence length="1470" mass="147997">MAMGMLAGIALPATSSMSGQAASATPQTQSHAATRQNPAGNGTNHNANVQSPFQRIMAPHLGQMLKQSASAHALARAITPAQHRAATAPNTAATTSANPNFPGFVSAPTLPLAAINFNPSPLAQNSEYDHNTLQATVSGDFNNDGNLDLAVVQADGDLTMVLNPGPGGSLATAKVLTPDTSAFVLLPEVIFLTSADLNGDGNLDLIGQDAFHTQLLIWMGNGDGTFQGALPYAITPKSKANWLLSGGFAVVGDFNGDGFPDIATIEFYGTTLTELTLLNDGQGNFATGPETDTQFSGSYSAQFGAGDVVSNGGAPTGIAFTVKGIDVNPGTSVVMMKSNGDGSFAAAVEPSAALVPDYYSFSEGSFYATNLTGSFAHASSPAGKSGKGALPHSTVGTGIATTDFVFLTGDGAVYDVPYTDHGASYSPSTVNVLVGANAEVSPYTVTSPSRPTPLAVKGSANDSTVGSNNFTPIPLTQFLNVADMNGDGALDLIVYGEGANYVYLNDGPGTFTTKPAQVLTGVPGYVEPQPGDFSGFTYTTKPSFLEADYALDSVSLYAGDGTGQFYAAPVVAGASTNGNGYAALGGNIIVEATGDMNGDGLLDVIAEDWTNSATAANGGYPDLVVGINNGGKPGANEASGYTFSTLLPAGHFQAIRGSFVEPLTFANPAGGTNVLIVSVSGITLQTVTNGVAGPANWLLTPGFVSCPFGLGDAGDINGDGVNDIVIAYPGDASCGATVQVGSGYYTFLGNADGSFQQPTFTAYGSSLFQARLIDFNGDGLPDLAISDQDFTNAVFGIYTVPNAADGSGTFDLASAFNQAPNYVVSDMVPGDYNQDGKQDLTLAALGVADPNYAPSTHISEGSQGVLLLPGKGDFTFGPLSLVNAGNFAFWGSYADFNGDGTPDLALAEYGSALDPGDEQFIQPAPLAQILPNLGSGIFGAAITLYDADYDFNDFDVTSNPLNNLTDRIYTFTGNFGNSGGNDLLVSGSASTAEFINQGTNSMTLTATPATVGLGQTVTLSAAIKSFANPNPATGTISFWNGSTLLGAAPLDATGAASLATTALPAGSDTITATYSGDSNTNPASASTTVAVSSLIADTLTLTASPSQANAGQTISLTATIGGTGTVMPTGLVTFTLNGAQLGSAQWNTSGFATFSTTQLPSGSDTIVANYAGDSHCAPSSSSATVVIAALAADTLTVTASSSSPSQGQALSFTATMAGMATTPPTGLVTFTNNGIFLAAQPISTSGTAVFSTSQLPAGANLIAASYPGDGNYAASTGSMTITVAPLNPAFTVTPAPATLSLVQGATGQVTLSLAANATFSGAIAFSCSGAPTESTCGINPGSLTLTPGQQGTATVVVATTPPNSTYQAKQTLPLAPWAPGAGGVMIGGVGLFFWPRRRALRKLSLLCVAMLSLVAIGLTGCGGSSKTASTPPDAPTYAGTPVGTYSLTVALTSGASTVTQTIKLQVTASN</sequence>
<accession>A0A7W7ZGU9</accession>
<name>A0A7W7ZGU9_9BACT</name>
<dbReference type="Pfam" id="PF16640">
    <property type="entry name" value="Big_3_5"/>
    <property type="match status" value="3"/>
</dbReference>
<feature type="transmembrane region" description="Helical" evidence="3">
    <location>
        <begin position="1374"/>
        <end position="1394"/>
    </location>
</feature>
<feature type="transmembrane region" description="Helical" evidence="3">
    <location>
        <begin position="1403"/>
        <end position="1420"/>
    </location>
</feature>
<feature type="signal peptide" evidence="4">
    <location>
        <begin position="1"/>
        <end position="21"/>
    </location>
</feature>
<evidence type="ECO:0000256" key="3">
    <source>
        <dbReference type="SAM" id="Phobius"/>
    </source>
</evidence>
<dbReference type="InterPro" id="IPR013783">
    <property type="entry name" value="Ig-like_fold"/>
</dbReference>
<feature type="domain" description="Bacterial Ig-like" evidence="5">
    <location>
        <begin position="1101"/>
        <end position="1186"/>
    </location>
</feature>
<dbReference type="Gene3D" id="2.130.10.130">
    <property type="entry name" value="Integrin alpha, N-terminal"/>
    <property type="match status" value="2"/>
</dbReference>
<evidence type="ECO:0000256" key="2">
    <source>
        <dbReference type="SAM" id="MobiDB-lite"/>
    </source>
</evidence>